<dbReference type="RefSeq" id="WP_008907690.1">
    <property type="nucleotide sequence ID" value="NZ_CAKP01000010.1"/>
</dbReference>
<dbReference type="GO" id="GO:0016491">
    <property type="term" value="F:oxidoreductase activity"/>
    <property type="evidence" value="ECO:0007669"/>
    <property type="project" value="InterPro"/>
</dbReference>
<keyword evidence="1" id="KW-0812">Transmembrane</keyword>
<accession>G0V4C7</accession>
<feature type="transmembrane region" description="Helical" evidence="1">
    <location>
        <begin position="6"/>
        <end position="25"/>
    </location>
</feature>
<reference evidence="3 4" key="1">
    <citation type="journal article" date="2011" name="J. Bacteriol.">
        <title>Draft genome sequence of Caloramator australicus strain RC3T, a thermoanaerobe from the Great Artesian Basin of Australia.</title>
        <authorList>
            <person name="Ogg C.D."/>
            <person name="Patel B.K.C."/>
        </authorList>
    </citation>
    <scope>NUCLEOTIDE SEQUENCE [LARGE SCALE GENOMIC DNA]</scope>
    <source>
        <strain evidence="3 4">RC3</strain>
    </source>
</reference>
<dbReference type="InterPro" id="IPR050553">
    <property type="entry name" value="Thioredoxin_ResA/DsbE_sf"/>
</dbReference>
<dbReference type="InterPro" id="IPR017937">
    <property type="entry name" value="Thioredoxin_CS"/>
</dbReference>
<keyword evidence="1" id="KW-1133">Transmembrane helix</keyword>
<dbReference type="PANTHER" id="PTHR42852:SF17">
    <property type="entry name" value="THIOREDOXIN-LIKE PROTEIN HI_1115"/>
    <property type="match status" value="1"/>
</dbReference>
<dbReference type="STRING" id="857293.CAAU_0318"/>
<gene>
    <name evidence="3" type="ORF">CAAU_0318</name>
</gene>
<dbReference type="Gene3D" id="3.40.30.10">
    <property type="entry name" value="Glutaredoxin"/>
    <property type="match status" value="1"/>
</dbReference>
<protein>
    <submittedName>
        <fullName evidence="3">Alkyl hydroperoxide reductase/ Thiol specific antioxidant/ Mal allergen</fullName>
    </submittedName>
</protein>
<dbReference type="EMBL" id="CAKP01000010">
    <property type="protein sequence ID" value="CCC57967.1"/>
    <property type="molecule type" value="Genomic_DNA"/>
</dbReference>
<dbReference type="InterPro" id="IPR000866">
    <property type="entry name" value="AhpC/TSA"/>
</dbReference>
<dbReference type="eggNOG" id="COG0526">
    <property type="taxonomic scope" value="Bacteria"/>
</dbReference>
<dbReference type="SUPFAM" id="SSF52833">
    <property type="entry name" value="Thioredoxin-like"/>
    <property type="match status" value="1"/>
</dbReference>
<dbReference type="InterPro" id="IPR036249">
    <property type="entry name" value="Thioredoxin-like_sf"/>
</dbReference>
<organism evidence="3 4">
    <name type="scientific">Caloramator australicus RC3</name>
    <dbReference type="NCBI Taxonomy" id="857293"/>
    <lineage>
        <taxon>Bacteria</taxon>
        <taxon>Bacillati</taxon>
        <taxon>Bacillota</taxon>
        <taxon>Clostridia</taxon>
        <taxon>Eubacteriales</taxon>
        <taxon>Clostridiaceae</taxon>
        <taxon>Caloramator</taxon>
    </lineage>
</organism>
<dbReference type="AlphaFoldDB" id="G0V4C7"/>
<dbReference type="PROSITE" id="PS51352">
    <property type="entry name" value="THIOREDOXIN_2"/>
    <property type="match status" value="1"/>
</dbReference>
<dbReference type="CDD" id="cd02966">
    <property type="entry name" value="TlpA_like_family"/>
    <property type="match status" value="1"/>
</dbReference>
<evidence type="ECO:0000313" key="3">
    <source>
        <dbReference type="EMBL" id="CCC57967.1"/>
    </source>
</evidence>
<keyword evidence="4" id="KW-1185">Reference proteome</keyword>
<dbReference type="InterPro" id="IPR013766">
    <property type="entry name" value="Thioredoxin_domain"/>
</dbReference>
<evidence type="ECO:0000256" key="1">
    <source>
        <dbReference type="SAM" id="Phobius"/>
    </source>
</evidence>
<name>G0V4C7_9CLOT</name>
<dbReference type="Pfam" id="PF00578">
    <property type="entry name" value="AhpC-TSA"/>
    <property type="match status" value="1"/>
</dbReference>
<feature type="domain" description="Thioredoxin" evidence="2">
    <location>
        <begin position="43"/>
        <end position="181"/>
    </location>
</feature>
<keyword evidence="1" id="KW-0472">Membrane</keyword>
<dbReference type="PROSITE" id="PS00194">
    <property type="entry name" value="THIOREDOXIN_1"/>
    <property type="match status" value="1"/>
</dbReference>
<proteinExistence type="predicted"/>
<evidence type="ECO:0000259" key="2">
    <source>
        <dbReference type="PROSITE" id="PS51352"/>
    </source>
</evidence>
<dbReference type="Proteomes" id="UP000007652">
    <property type="component" value="Unassembled WGS sequence"/>
</dbReference>
<dbReference type="PANTHER" id="PTHR42852">
    <property type="entry name" value="THIOL:DISULFIDE INTERCHANGE PROTEIN DSBE"/>
    <property type="match status" value="1"/>
</dbReference>
<comment type="caution">
    <text evidence="3">The sequence shown here is derived from an EMBL/GenBank/DDBJ whole genome shotgun (WGS) entry which is preliminary data.</text>
</comment>
<dbReference type="GO" id="GO:0016209">
    <property type="term" value="F:antioxidant activity"/>
    <property type="evidence" value="ECO:0007669"/>
    <property type="project" value="InterPro"/>
</dbReference>
<sequence length="182" mass="20547">MNRKTILISIIIILIVAIGISFKLYKPQKQTEDNTITNEDTIKTEGNFASDFSLENLNGKTIKLSDYKGKVIVLNFFATWCPPCKAELPGFVKMVDEYKGKDVEFVFVDIGEDNKTVESFLKANSYNIVPLMDFDGNVANIYGVRGIPTTFIIDRNFEIINQHVGYMDEGTLKDLIDSTLNK</sequence>
<evidence type="ECO:0000313" key="4">
    <source>
        <dbReference type="Proteomes" id="UP000007652"/>
    </source>
</evidence>